<evidence type="ECO:0000313" key="1">
    <source>
        <dbReference type="EMBL" id="BCL59947.1"/>
    </source>
</evidence>
<dbReference type="EMBL" id="AP024086">
    <property type="protein sequence ID" value="BCL59947.1"/>
    <property type="molecule type" value="Genomic_DNA"/>
</dbReference>
<dbReference type="AlphaFoldDB" id="A0A8D5JKW7"/>
<dbReference type="RefSeq" id="WP_228856123.1">
    <property type="nucleotide sequence ID" value="NZ_AP024086.1"/>
</dbReference>
<dbReference type="KEGG" id="dbk:DGMP_06400"/>
<evidence type="ECO:0000313" key="2">
    <source>
        <dbReference type="Proteomes" id="UP000826725"/>
    </source>
</evidence>
<organism evidence="1 2">
    <name type="scientific">Desulfomarina profundi</name>
    <dbReference type="NCBI Taxonomy" id="2772557"/>
    <lineage>
        <taxon>Bacteria</taxon>
        <taxon>Pseudomonadati</taxon>
        <taxon>Thermodesulfobacteriota</taxon>
        <taxon>Desulfobulbia</taxon>
        <taxon>Desulfobulbales</taxon>
        <taxon>Desulfobulbaceae</taxon>
        <taxon>Desulfomarina</taxon>
    </lineage>
</organism>
<dbReference type="Proteomes" id="UP000826725">
    <property type="component" value="Chromosome"/>
</dbReference>
<reference evidence="1" key="1">
    <citation type="submission" date="2020-09" db="EMBL/GenBank/DDBJ databases">
        <title>Desulfogranum mesoprofundum gen. nov., sp. nov., a novel mesophilic, sulfate-reducing chemolithoautotroph isolated from a deep-sea hydrothermal vent chimney in the Suiyo Seamount.</title>
        <authorList>
            <person name="Hashimoto Y."/>
            <person name="Nakagawa S."/>
        </authorList>
    </citation>
    <scope>NUCLEOTIDE SEQUENCE</scope>
    <source>
        <strain evidence="1">KT2</strain>
    </source>
</reference>
<proteinExistence type="predicted"/>
<sequence length="76" mass="8125">MDEKLKKLIKEATAEISDQLQKIGFGNAYNPNGIGAIEGLTIEIKDATSSITASLDGISSAIQELKQSIEESNQTD</sequence>
<keyword evidence="2" id="KW-1185">Reference proteome</keyword>
<protein>
    <submittedName>
        <fullName evidence="1">Uncharacterized protein</fullName>
    </submittedName>
</protein>
<accession>A0A8D5JKW7</accession>
<name>A0A8D5JKW7_9BACT</name>
<gene>
    <name evidence="1" type="ORF">DGMP_06400</name>
</gene>